<dbReference type="WBParaSite" id="sdigi.contig8.g944.t1">
    <property type="protein sequence ID" value="sdigi.contig8.g944.t1"/>
    <property type="gene ID" value="sdigi.contig8.g944"/>
</dbReference>
<proteinExistence type="predicted"/>
<evidence type="ECO:0000313" key="1">
    <source>
        <dbReference type="Proteomes" id="UP000887581"/>
    </source>
</evidence>
<organism evidence="1 2">
    <name type="scientific">Setaria digitata</name>
    <dbReference type="NCBI Taxonomy" id="48799"/>
    <lineage>
        <taxon>Eukaryota</taxon>
        <taxon>Metazoa</taxon>
        <taxon>Ecdysozoa</taxon>
        <taxon>Nematoda</taxon>
        <taxon>Chromadorea</taxon>
        <taxon>Rhabditida</taxon>
        <taxon>Spirurina</taxon>
        <taxon>Spiruromorpha</taxon>
        <taxon>Filarioidea</taxon>
        <taxon>Setariidae</taxon>
        <taxon>Setaria</taxon>
    </lineage>
</organism>
<dbReference type="Proteomes" id="UP000887581">
    <property type="component" value="Unplaced"/>
</dbReference>
<sequence>MTVYQLRGLDSEWRKPVRELTSCSFSTCHRDVLLLSETEFIVPSVQPPHLLLNVEFRAVCFLLYSNTSLYPLLLAVPSFRVKIVTDNGVTRDMLRQHCAWPLFRNMQACNQSSVAKRLQNLSNGCWRRLKQVIQTQKAEDITSLILRKIIRYSAEHLCSKRAFLDSNGPLEMSLAVNDL</sequence>
<dbReference type="AlphaFoldDB" id="A0A915Q2L2"/>
<reference evidence="2" key="1">
    <citation type="submission" date="2022-11" db="UniProtKB">
        <authorList>
            <consortium name="WormBaseParasite"/>
        </authorList>
    </citation>
    <scope>IDENTIFICATION</scope>
</reference>
<keyword evidence="1" id="KW-1185">Reference proteome</keyword>
<name>A0A915Q2L2_9BILA</name>
<accession>A0A915Q2L2</accession>
<protein>
    <submittedName>
        <fullName evidence="2">FBD domain-containing protein</fullName>
    </submittedName>
</protein>
<evidence type="ECO:0000313" key="2">
    <source>
        <dbReference type="WBParaSite" id="sdigi.contig8.g944.t1"/>
    </source>
</evidence>